<comment type="caution">
    <text evidence="5">The sequence shown here is derived from an EMBL/GenBank/DDBJ whole genome shotgun (WGS) entry which is preliminary data.</text>
</comment>
<dbReference type="InterPro" id="IPR036388">
    <property type="entry name" value="WH-like_DNA-bd_sf"/>
</dbReference>
<dbReference type="PROSITE" id="PS50069">
    <property type="entry name" value="CULLIN_2"/>
    <property type="match status" value="1"/>
</dbReference>
<dbReference type="SUPFAM" id="SSF46785">
    <property type="entry name" value="Winged helix' DNA-binding domain"/>
    <property type="match status" value="1"/>
</dbReference>
<dbReference type="InterPro" id="IPR016158">
    <property type="entry name" value="Cullin_homology"/>
</dbReference>
<dbReference type="InterPro" id="IPR016159">
    <property type="entry name" value="Cullin_repeat-like_dom_sf"/>
</dbReference>
<dbReference type="InterPro" id="IPR036317">
    <property type="entry name" value="Cullin_homology_sf"/>
</dbReference>
<dbReference type="SUPFAM" id="SSF74788">
    <property type="entry name" value="Cullin repeat-like"/>
    <property type="match status" value="1"/>
</dbReference>
<evidence type="ECO:0000256" key="3">
    <source>
        <dbReference type="RuleBase" id="RU003829"/>
    </source>
</evidence>
<evidence type="ECO:0000313" key="6">
    <source>
        <dbReference type="Proteomes" id="UP001150907"/>
    </source>
</evidence>
<dbReference type="EMBL" id="JANBQF010000635">
    <property type="protein sequence ID" value="KAJ1999828.1"/>
    <property type="molecule type" value="Genomic_DNA"/>
</dbReference>
<dbReference type="Gene3D" id="3.30.230.130">
    <property type="entry name" value="Cullin, Chain C, Domain 2"/>
    <property type="match status" value="1"/>
</dbReference>
<reference evidence="5" key="1">
    <citation type="submission" date="2022-07" db="EMBL/GenBank/DDBJ databases">
        <title>Phylogenomic reconstructions and comparative analyses of Kickxellomycotina fungi.</title>
        <authorList>
            <person name="Reynolds N.K."/>
            <person name="Stajich J.E."/>
            <person name="Barry K."/>
            <person name="Grigoriev I.V."/>
            <person name="Crous P."/>
            <person name="Smith M.E."/>
        </authorList>
    </citation>
    <scope>NUCLEOTIDE SEQUENCE</scope>
    <source>
        <strain evidence="5">IMI 214461</strain>
    </source>
</reference>
<dbReference type="PANTHER" id="PTHR11932">
    <property type="entry name" value="CULLIN"/>
    <property type="match status" value="1"/>
</dbReference>
<evidence type="ECO:0000256" key="2">
    <source>
        <dbReference type="PROSITE-ProRule" id="PRU00330"/>
    </source>
</evidence>
<dbReference type="GO" id="GO:0016874">
    <property type="term" value="F:ligase activity"/>
    <property type="evidence" value="ECO:0007669"/>
    <property type="project" value="UniProtKB-KW"/>
</dbReference>
<dbReference type="InterPro" id="IPR059120">
    <property type="entry name" value="Cullin-like_AB"/>
</dbReference>
<dbReference type="OrthoDB" id="27073at2759"/>
<dbReference type="SUPFAM" id="SSF75632">
    <property type="entry name" value="Cullin homology domain"/>
    <property type="match status" value="1"/>
</dbReference>
<comment type="similarity">
    <text evidence="1 2 3">Belongs to the cullin family.</text>
</comment>
<accession>A0A9W8EGB8</accession>
<proteinExistence type="inferred from homology"/>
<keyword evidence="6" id="KW-1185">Reference proteome</keyword>
<dbReference type="InterPro" id="IPR001373">
    <property type="entry name" value="Cullin_N"/>
</dbReference>
<dbReference type="GO" id="GO:0031625">
    <property type="term" value="F:ubiquitin protein ligase binding"/>
    <property type="evidence" value="ECO:0007669"/>
    <property type="project" value="InterPro"/>
</dbReference>
<dbReference type="InterPro" id="IPR036390">
    <property type="entry name" value="WH_DNA-bd_sf"/>
</dbReference>
<dbReference type="Pfam" id="PF00888">
    <property type="entry name" value="Cullin"/>
    <property type="match status" value="1"/>
</dbReference>
<evidence type="ECO:0000259" key="4">
    <source>
        <dbReference type="PROSITE" id="PS50069"/>
    </source>
</evidence>
<dbReference type="Proteomes" id="UP001150907">
    <property type="component" value="Unassembled WGS sequence"/>
</dbReference>
<protein>
    <submittedName>
        <fullName evidence="5">Ubiquitin ligase (Cullin) of SCF</fullName>
    </submittedName>
</protein>
<evidence type="ECO:0000313" key="5">
    <source>
        <dbReference type="EMBL" id="KAJ1999828.1"/>
    </source>
</evidence>
<keyword evidence="5" id="KW-0436">Ligase</keyword>
<dbReference type="GO" id="GO:0006511">
    <property type="term" value="P:ubiquitin-dependent protein catabolic process"/>
    <property type="evidence" value="ECO:0007669"/>
    <property type="project" value="InterPro"/>
</dbReference>
<dbReference type="Gene3D" id="1.20.1310.10">
    <property type="entry name" value="Cullin Repeats"/>
    <property type="match status" value="2"/>
</dbReference>
<dbReference type="Gene3D" id="1.10.10.10">
    <property type="entry name" value="Winged helix-like DNA-binding domain superfamily/Winged helix DNA-binding domain"/>
    <property type="match status" value="1"/>
</dbReference>
<dbReference type="InterPro" id="IPR019559">
    <property type="entry name" value="Cullin_neddylation_domain"/>
</dbReference>
<dbReference type="SMART" id="SM00182">
    <property type="entry name" value="CULLIN"/>
    <property type="match status" value="1"/>
</dbReference>
<dbReference type="Pfam" id="PF26557">
    <property type="entry name" value="Cullin_AB"/>
    <property type="match status" value="1"/>
</dbReference>
<dbReference type="SMART" id="SM00884">
    <property type="entry name" value="Cullin_Nedd8"/>
    <property type="match status" value="1"/>
</dbReference>
<gene>
    <name evidence="5" type="primary">CDC53_2</name>
    <name evidence="5" type="ORF">H4R26_004899</name>
</gene>
<name>A0A9W8EGB8_9FUNG</name>
<sequence length="816" mass="90029">MSCDLVFWSDLRGRLDSVLVRRDSHSVGIGEYMCLSGLVSQRVLQRKRGGASAGCSKTGEQRGEELRQWLAAYAADHVAALARQAQELRGHPEQLVTFYVAQWQHYGHASQVLSGCFAQASSSNTSSAGLMPVRDMLMQVWYRRMFRVLAPSLAAAAVALVDAVRAGTALTEHTRQHVTALQAALVDLRPADAPELKRQLRGSDHGEGEPLGVYAAWYEEPYIWAAVRYVASETRHLNADDRAYVCHVRRLLDAEERRGEALLLRAESQAALRCVLALQFVAARLPRIHAEAARLLAAAAAAAPTAYAPHAVETDNNGIEDASLRDAVSLLRRVSSPDTSTLPLQHLLSQHVEQSTLDGALTAPFSSSSSSSAAAAFSQQIVAWLLAELGRHRARARACFSGCGWDTSAAVAAGLRRAINSADFSRRLGSTPARLLASYLHQLLQPGSMDESGAVEARAKEAMQLCELIHGKDRLMRHYQVLLAKRLVSDASLAPDIERTVVSMLAGLSSGAMQYTLHSTAMLSDMSVSRDMSAKFQLQKQTGYDVAVKILSSAAWSENLLPEQAPDLAVPKHVSSACNRLAELYKEIRGNKRHLMWRWAYSKATVKLHLSQTKSTRANAVVTLVVNAYQLSILSLFTSNSTTDREAGISMSADQISSELRLTSDVAAAELDVLKRAGVLALSDTAQPYYCFNERFNPRRTRIDISGVRRATTTTTTMVVVANNHRQPAPTLAEHQQADKKVDAYRIDQIRATIMGEMKRRMRLNYSTLFDYVVGHCDRLFPVERVPFKLALERLIDDEQIKRSDHSVRVYEYILR</sequence>
<evidence type="ECO:0000256" key="1">
    <source>
        <dbReference type="ARBA" id="ARBA00006019"/>
    </source>
</evidence>
<organism evidence="5 6">
    <name type="scientific">Coemansia thaxteri</name>
    <dbReference type="NCBI Taxonomy" id="2663907"/>
    <lineage>
        <taxon>Eukaryota</taxon>
        <taxon>Fungi</taxon>
        <taxon>Fungi incertae sedis</taxon>
        <taxon>Zoopagomycota</taxon>
        <taxon>Kickxellomycotina</taxon>
        <taxon>Kickxellomycetes</taxon>
        <taxon>Kickxellales</taxon>
        <taxon>Kickxellaceae</taxon>
        <taxon>Coemansia</taxon>
    </lineage>
</organism>
<feature type="domain" description="Cullin family profile" evidence="4">
    <location>
        <begin position="431"/>
        <end position="675"/>
    </location>
</feature>
<dbReference type="AlphaFoldDB" id="A0A9W8EGB8"/>
<dbReference type="InterPro" id="IPR045093">
    <property type="entry name" value="Cullin"/>
</dbReference>